<evidence type="ECO:0000313" key="2">
    <source>
        <dbReference type="EMBL" id="PAA48997.1"/>
    </source>
</evidence>
<organism evidence="2 4">
    <name type="scientific">Macrostomum lignano</name>
    <dbReference type="NCBI Taxonomy" id="282301"/>
    <lineage>
        <taxon>Eukaryota</taxon>
        <taxon>Metazoa</taxon>
        <taxon>Spiralia</taxon>
        <taxon>Lophotrochozoa</taxon>
        <taxon>Platyhelminthes</taxon>
        <taxon>Rhabditophora</taxon>
        <taxon>Macrostomorpha</taxon>
        <taxon>Macrostomida</taxon>
        <taxon>Macrostomidae</taxon>
        <taxon>Macrostomum</taxon>
    </lineage>
</organism>
<dbReference type="Proteomes" id="UP000215902">
    <property type="component" value="Unassembled WGS sequence"/>
</dbReference>
<dbReference type="EMBL" id="NIVC01004000">
    <property type="protein sequence ID" value="PAA48997.1"/>
    <property type="molecule type" value="Genomic_DNA"/>
</dbReference>
<dbReference type="AlphaFoldDB" id="A0A267DJY0"/>
<reference evidence="2 4" key="1">
    <citation type="submission" date="2017-06" db="EMBL/GenBank/DDBJ databases">
        <title>A platform for efficient transgenesis in Macrostomum lignano, a flatworm model organism for stem cell research.</title>
        <authorList>
            <person name="Berezikov E."/>
        </authorList>
    </citation>
    <scope>NUCLEOTIDE SEQUENCE [LARGE SCALE GENOMIC DNA]</scope>
    <source>
        <strain evidence="2">DV1</strain>
        <tissue evidence="2">Whole organism</tissue>
    </source>
</reference>
<comment type="caution">
    <text evidence="2">The sequence shown here is derived from an EMBL/GenBank/DDBJ whole genome shotgun (WGS) entry which is preliminary data.</text>
</comment>
<feature type="signal peptide" evidence="1">
    <location>
        <begin position="1"/>
        <end position="23"/>
    </location>
</feature>
<dbReference type="EMBL" id="NIVC01001374">
    <property type="protein sequence ID" value="PAA68730.1"/>
    <property type="molecule type" value="Genomic_DNA"/>
</dbReference>
<keyword evidence="4" id="KW-1185">Reference proteome</keyword>
<name>A0A267DJY0_9PLAT</name>
<keyword evidence="1" id="KW-0732">Signal</keyword>
<evidence type="ECO:0000256" key="1">
    <source>
        <dbReference type="SAM" id="SignalP"/>
    </source>
</evidence>
<evidence type="ECO:0000313" key="3">
    <source>
        <dbReference type="EMBL" id="PAA68730.1"/>
    </source>
</evidence>
<proteinExistence type="predicted"/>
<sequence>MGYIRLALLFTIVLVILIEPGDGCFRKLKGAVKAVGRRVGRVFGRGKKAPKAAADIAQSAEKVGKTAKKSPSATKTAGISVGTGMLAAGTIGGVSLGYTNNKKNRMQSESAPPPVTYK</sequence>
<accession>A0A267DJY0</accession>
<protein>
    <submittedName>
        <fullName evidence="2">Uncharacterized protein</fullName>
    </submittedName>
</protein>
<evidence type="ECO:0000313" key="4">
    <source>
        <dbReference type="Proteomes" id="UP000215902"/>
    </source>
</evidence>
<gene>
    <name evidence="3" type="ORF">BOX15_Mlig014360g1</name>
    <name evidence="2" type="ORF">BOX15_Mlig014360g2</name>
</gene>
<feature type="chain" id="PRO_5011915942" evidence="1">
    <location>
        <begin position="24"/>
        <end position="118"/>
    </location>
</feature>